<keyword evidence="1" id="KW-1133">Transmembrane helix</keyword>
<protein>
    <submittedName>
        <fullName evidence="2">Uncharacterized protein</fullName>
    </submittedName>
</protein>
<keyword evidence="1" id="KW-0812">Transmembrane</keyword>
<sequence>MAAAIRVVTAPVALASSALFLLTSAIAARRAIARGDAGDAALVVAAAVLVAALLAAVRAHDEAEGRRGRRRRGLLRAVVWAVSATLTAMFARRVAALVADPGVAALVWAMARATVAGGFCCLFGMRGRGRDDDGVGHDERPA</sequence>
<dbReference type="EMBL" id="JACEFO010001880">
    <property type="protein sequence ID" value="KAF8696731.1"/>
    <property type="molecule type" value="Genomic_DNA"/>
</dbReference>
<name>A0A835BDA7_9POAL</name>
<evidence type="ECO:0000313" key="2">
    <source>
        <dbReference type="EMBL" id="KAF8696731.1"/>
    </source>
</evidence>
<gene>
    <name evidence="2" type="ORF">HU200_036359</name>
</gene>
<evidence type="ECO:0000256" key="1">
    <source>
        <dbReference type="SAM" id="Phobius"/>
    </source>
</evidence>
<keyword evidence="3" id="KW-1185">Reference proteome</keyword>
<keyword evidence="1" id="KW-0472">Membrane</keyword>
<organism evidence="2 3">
    <name type="scientific">Digitaria exilis</name>
    <dbReference type="NCBI Taxonomy" id="1010633"/>
    <lineage>
        <taxon>Eukaryota</taxon>
        <taxon>Viridiplantae</taxon>
        <taxon>Streptophyta</taxon>
        <taxon>Embryophyta</taxon>
        <taxon>Tracheophyta</taxon>
        <taxon>Spermatophyta</taxon>
        <taxon>Magnoliopsida</taxon>
        <taxon>Liliopsida</taxon>
        <taxon>Poales</taxon>
        <taxon>Poaceae</taxon>
        <taxon>PACMAD clade</taxon>
        <taxon>Panicoideae</taxon>
        <taxon>Panicodae</taxon>
        <taxon>Paniceae</taxon>
        <taxon>Anthephorinae</taxon>
        <taxon>Digitaria</taxon>
    </lineage>
</organism>
<reference evidence="2" key="1">
    <citation type="submission" date="2020-07" db="EMBL/GenBank/DDBJ databases">
        <title>Genome sequence and genetic diversity analysis of an under-domesticated orphan crop, white fonio (Digitaria exilis).</title>
        <authorList>
            <person name="Bennetzen J.L."/>
            <person name="Chen S."/>
            <person name="Ma X."/>
            <person name="Wang X."/>
            <person name="Yssel A.E.J."/>
            <person name="Chaluvadi S.R."/>
            <person name="Johnson M."/>
            <person name="Gangashetty P."/>
            <person name="Hamidou F."/>
            <person name="Sanogo M.D."/>
            <person name="Zwaenepoel A."/>
            <person name="Wallace J."/>
            <person name="Van De Peer Y."/>
            <person name="Van Deynze A."/>
        </authorList>
    </citation>
    <scope>NUCLEOTIDE SEQUENCE</scope>
    <source>
        <tissue evidence="2">Leaves</tissue>
    </source>
</reference>
<dbReference type="PANTHER" id="PTHR46610:SF9">
    <property type="match status" value="1"/>
</dbReference>
<comment type="caution">
    <text evidence="2">The sequence shown here is derived from an EMBL/GenBank/DDBJ whole genome shotgun (WGS) entry which is preliminary data.</text>
</comment>
<dbReference type="PANTHER" id="PTHR46610">
    <property type="entry name" value="OS05G0181300 PROTEIN"/>
    <property type="match status" value="1"/>
</dbReference>
<evidence type="ECO:0000313" key="3">
    <source>
        <dbReference type="Proteomes" id="UP000636709"/>
    </source>
</evidence>
<feature type="transmembrane region" description="Helical" evidence="1">
    <location>
        <begin position="37"/>
        <end position="57"/>
    </location>
</feature>
<dbReference type="InterPro" id="IPR045501">
    <property type="entry name" value="DUF6490"/>
</dbReference>
<dbReference type="Pfam" id="PF20100">
    <property type="entry name" value="DUF6490"/>
    <property type="match status" value="1"/>
</dbReference>
<dbReference type="Proteomes" id="UP000636709">
    <property type="component" value="Unassembled WGS sequence"/>
</dbReference>
<feature type="transmembrane region" description="Helical" evidence="1">
    <location>
        <begin position="78"/>
        <end position="99"/>
    </location>
</feature>
<dbReference type="AlphaFoldDB" id="A0A835BDA7"/>
<accession>A0A835BDA7</accession>
<feature type="transmembrane region" description="Helical" evidence="1">
    <location>
        <begin position="105"/>
        <end position="125"/>
    </location>
</feature>
<proteinExistence type="predicted"/>